<dbReference type="Gene3D" id="3.40.30.10">
    <property type="entry name" value="Glutaredoxin"/>
    <property type="match status" value="1"/>
</dbReference>
<feature type="chain" id="PRO_5042283023" description="Thioredoxin domain-containing protein" evidence="1">
    <location>
        <begin position="17"/>
        <end position="320"/>
    </location>
</feature>
<evidence type="ECO:0008006" key="4">
    <source>
        <dbReference type="Google" id="ProtNLM"/>
    </source>
</evidence>
<organism evidence="2 3">
    <name type="scientific">Oceaniferula flava</name>
    <dbReference type="NCBI Taxonomy" id="2800421"/>
    <lineage>
        <taxon>Bacteria</taxon>
        <taxon>Pseudomonadati</taxon>
        <taxon>Verrucomicrobiota</taxon>
        <taxon>Verrucomicrobiia</taxon>
        <taxon>Verrucomicrobiales</taxon>
        <taxon>Verrucomicrobiaceae</taxon>
        <taxon>Oceaniferula</taxon>
    </lineage>
</organism>
<dbReference type="Proteomes" id="UP000634206">
    <property type="component" value="Unassembled WGS sequence"/>
</dbReference>
<accession>A0AAE2SDT1</accession>
<keyword evidence="1" id="KW-0732">Signal</keyword>
<evidence type="ECO:0000256" key="1">
    <source>
        <dbReference type="SAM" id="SignalP"/>
    </source>
</evidence>
<proteinExistence type="predicted"/>
<reference evidence="2" key="1">
    <citation type="submission" date="2021-01" db="EMBL/GenBank/DDBJ databases">
        <title>Modified the classification status of verrucomicrobia.</title>
        <authorList>
            <person name="Feng X."/>
        </authorList>
    </citation>
    <scope>NUCLEOTIDE SEQUENCE</scope>
    <source>
        <strain evidence="2">5K15</strain>
    </source>
</reference>
<dbReference type="RefSeq" id="WP_309489088.1">
    <property type="nucleotide sequence ID" value="NZ_JAENIG010000003.1"/>
</dbReference>
<protein>
    <recommendedName>
        <fullName evidence="4">Thioredoxin domain-containing protein</fullName>
    </recommendedName>
</protein>
<dbReference type="AlphaFoldDB" id="A0AAE2SDT1"/>
<keyword evidence="3" id="KW-1185">Reference proteome</keyword>
<sequence length="320" mass="35924">MKHLLLALVMSSFCLAQENPPAAASTEKAKQELLDTIFSSLSNQEFEKAIAKAIETNVHPQVILEARFLHLVDQGDNQALAKFSAELLPWREKFDPDASEIFGVKEDWLSVVHYTQALAALENNQQAEFKKHITEAFWLSPKHAQIYAPPIERLRLQKAMAKVTLKPDFVLQPQDGSKPITLGSLMKHKKALLLHFWSPMSQEVQINMPDFAATSAECQEHGIAVASVLIGHRPEIKKDADEIRKEVQDTAKCAWIAGSNKNSLATQLRIVDVPTMVLVSPDGKILFNGHPSQETFWQELKKLAPELHRPNNTEHKHADD</sequence>
<dbReference type="InterPro" id="IPR036249">
    <property type="entry name" value="Thioredoxin-like_sf"/>
</dbReference>
<name>A0AAE2SDT1_9BACT</name>
<dbReference type="SUPFAM" id="SSF52833">
    <property type="entry name" value="Thioredoxin-like"/>
    <property type="match status" value="1"/>
</dbReference>
<gene>
    <name evidence="2" type="ORF">JIN83_05895</name>
</gene>
<comment type="caution">
    <text evidence="2">The sequence shown here is derived from an EMBL/GenBank/DDBJ whole genome shotgun (WGS) entry which is preliminary data.</text>
</comment>
<evidence type="ECO:0000313" key="2">
    <source>
        <dbReference type="EMBL" id="MBK1854481.1"/>
    </source>
</evidence>
<feature type="signal peptide" evidence="1">
    <location>
        <begin position="1"/>
        <end position="16"/>
    </location>
</feature>
<dbReference type="EMBL" id="JAENIG010000003">
    <property type="protein sequence ID" value="MBK1854481.1"/>
    <property type="molecule type" value="Genomic_DNA"/>
</dbReference>
<evidence type="ECO:0000313" key="3">
    <source>
        <dbReference type="Proteomes" id="UP000634206"/>
    </source>
</evidence>